<dbReference type="GO" id="GO:0006355">
    <property type="term" value="P:regulation of DNA-templated transcription"/>
    <property type="evidence" value="ECO:0007669"/>
    <property type="project" value="InterPro"/>
</dbReference>
<evidence type="ECO:0000259" key="9">
    <source>
        <dbReference type="PROSITE" id="PS50109"/>
    </source>
</evidence>
<dbReference type="PRINTS" id="PR00344">
    <property type="entry name" value="BCTRLSENSOR"/>
</dbReference>
<protein>
    <recommendedName>
        <fullName evidence="2">histidine kinase</fullName>
        <ecNumber evidence="2">2.7.13.3</ecNumber>
    </recommendedName>
</protein>
<keyword evidence="4" id="KW-0808">Transferase</keyword>
<dbReference type="InterPro" id="IPR013656">
    <property type="entry name" value="PAS_4"/>
</dbReference>
<dbReference type="Gene3D" id="3.40.50.2300">
    <property type="match status" value="1"/>
</dbReference>
<dbReference type="CDD" id="cd00075">
    <property type="entry name" value="HATPase"/>
    <property type="match status" value="1"/>
</dbReference>
<keyword evidence="5" id="KW-0418">Kinase</keyword>
<dbReference type="KEGG" id="halx:M0R89_17865"/>
<dbReference type="CDD" id="cd00156">
    <property type="entry name" value="REC"/>
    <property type="match status" value="1"/>
</dbReference>
<dbReference type="Pfam" id="PF13185">
    <property type="entry name" value="GAF_2"/>
    <property type="match status" value="1"/>
</dbReference>
<evidence type="ECO:0000313" key="13">
    <source>
        <dbReference type="Proteomes" id="UP000830729"/>
    </source>
</evidence>
<dbReference type="NCBIfam" id="TIGR00229">
    <property type="entry name" value="sensory_box"/>
    <property type="match status" value="2"/>
</dbReference>
<dbReference type="SUPFAM" id="SSF55874">
    <property type="entry name" value="ATPase domain of HSP90 chaperone/DNA topoisomerase II/histidine kinase"/>
    <property type="match status" value="1"/>
</dbReference>
<dbReference type="InterPro" id="IPR013767">
    <property type="entry name" value="PAS_fold"/>
</dbReference>
<dbReference type="EC" id="2.7.13.3" evidence="2"/>
<dbReference type="GeneID" id="72187106"/>
<feature type="compositionally biased region" description="Basic and acidic residues" evidence="8">
    <location>
        <begin position="669"/>
        <end position="679"/>
    </location>
</feature>
<evidence type="ECO:0000256" key="8">
    <source>
        <dbReference type="SAM" id="MobiDB-lite"/>
    </source>
</evidence>
<dbReference type="SMART" id="SM00448">
    <property type="entry name" value="REC"/>
    <property type="match status" value="1"/>
</dbReference>
<proteinExistence type="predicted"/>
<comment type="catalytic activity">
    <reaction evidence="1">
        <text>ATP + protein L-histidine = ADP + protein N-phospho-L-histidine.</text>
        <dbReference type="EC" id="2.7.13.3"/>
    </reaction>
</comment>
<reference evidence="12 13" key="1">
    <citation type="submission" date="2022-04" db="EMBL/GenBank/DDBJ databases">
        <title>Diverse halophilic archaea isolated from saline environments.</title>
        <authorList>
            <person name="Cui H.-L."/>
        </authorList>
    </citation>
    <scope>NUCLEOTIDE SEQUENCE [LARGE SCALE GENOMIC DNA]</scope>
    <source>
        <strain evidence="12 13">XZYJT49</strain>
    </source>
</reference>
<dbReference type="InterPro" id="IPR001789">
    <property type="entry name" value="Sig_transdc_resp-reg_receiver"/>
</dbReference>
<keyword evidence="6" id="KW-0902">Two-component regulatory system</keyword>
<keyword evidence="13" id="KW-1185">Reference proteome</keyword>
<dbReference type="Proteomes" id="UP000830729">
    <property type="component" value="Chromosome"/>
</dbReference>
<dbReference type="EMBL" id="CP096659">
    <property type="protein sequence ID" value="UPV74385.1"/>
    <property type="molecule type" value="Genomic_DNA"/>
</dbReference>
<dbReference type="Pfam" id="PF02518">
    <property type="entry name" value="HATPase_c"/>
    <property type="match status" value="1"/>
</dbReference>
<accession>A0A8U0HTL2</accession>
<dbReference type="PROSITE" id="PS50112">
    <property type="entry name" value="PAS"/>
    <property type="match status" value="2"/>
</dbReference>
<dbReference type="InterPro" id="IPR003661">
    <property type="entry name" value="HisK_dim/P_dom"/>
</dbReference>
<evidence type="ECO:0000259" key="11">
    <source>
        <dbReference type="PROSITE" id="PS50112"/>
    </source>
</evidence>
<feature type="modified residue" description="4-aspartylphosphate" evidence="7">
    <location>
        <position position="57"/>
    </location>
</feature>
<keyword evidence="3 7" id="KW-0597">Phosphoprotein</keyword>
<evidence type="ECO:0000313" key="12">
    <source>
        <dbReference type="EMBL" id="UPV74385.1"/>
    </source>
</evidence>
<dbReference type="InterPro" id="IPR036097">
    <property type="entry name" value="HisK_dim/P_sf"/>
</dbReference>
<sequence length="776" mass="85969">MGHAIRVLLVDDDSAIADLTATYLERASDRIETVVETRSDAALDHVTDGSVDCVVSDYEMPEMDGLEFLDAVRETAPSLPFVLFTGRGSEEIASEAISAGVTDYLQKGTGSDQYAVLANRVENAVAQYRAEREAEEADEQIRRIFDRITDAFFALDDEWRFTHVNERAADFFDRDADDLLGEDIREAFSQDLGEQFRAAYRKAFDVQEPVTLEAESTLRPGNWLEVRVYPAEDGLSVYFRNVTERRRAQLELRETKQKIEALHDVAARAVACTTEQDIYDLAIEAAEEILAFDLCTVDALEGDELVTRAVSKVVSTDGYYERTPVDTENNLAARVYREGETSLVRDLHATNVVPAESEYRSALTVPLDEFAVFQAVSKDAGGFDHGDRELAELLAAHISEALARVRTETELRTERDRFAALFENVPNPVVRYEIDGTDAICKSVNPAFEDVFGWNEADIVGDPVEDYILSDDRREEAEALNERVSHGQRIEGAEVHRETRDGDHDFLLHTAPAGNGDESEAFAIYVDISEQKERERQLARQNERLEEFASVVSHDLRNPLNVALGRFDLLADEVESDHLAPIDRSLDRMDGLVEDLLTLARQGQVVDDPEPVDLAAAAEAAWETVDTEEASLLLDGDAVVEADEARFRELLENLFRNAVEHGSTSPRSQAHEDAVEHGDSGPVVEVGVLDDRSGFYVADDGPGIPESERERIFDHGFTTDEEGTGFGLAIVSSIANAHGWNVEVVNCGSGEGTGGETGARFEFSRVSVCDESPSER</sequence>
<dbReference type="InterPro" id="IPR029016">
    <property type="entry name" value="GAF-like_dom_sf"/>
</dbReference>
<name>A0A8U0HTL2_9EURY</name>
<feature type="domain" description="Response regulatory" evidence="10">
    <location>
        <begin position="6"/>
        <end position="122"/>
    </location>
</feature>
<evidence type="ECO:0000256" key="6">
    <source>
        <dbReference type="ARBA" id="ARBA00023012"/>
    </source>
</evidence>
<dbReference type="CDD" id="cd00082">
    <property type="entry name" value="HisKA"/>
    <property type="match status" value="1"/>
</dbReference>
<dbReference type="InterPro" id="IPR003018">
    <property type="entry name" value="GAF"/>
</dbReference>
<dbReference type="SUPFAM" id="SSF55785">
    <property type="entry name" value="PYP-like sensor domain (PAS domain)"/>
    <property type="match status" value="2"/>
</dbReference>
<evidence type="ECO:0000256" key="1">
    <source>
        <dbReference type="ARBA" id="ARBA00000085"/>
    </source>
</evidence>
<evidence type="ECO:0000256" key="7">
    <source>
        <dbReference type="PROSITE-ProRule" id="PRU00169"/>
    </source>
</evidence>
<evidence type="ECO:0000256" key="3">
    <source>
        <dbReference type="ARBA" id="ARBA00022553"/>
    </source>
</evidence>
<dbReference type="SMART" id="SM00388">
    <property type="entry name" value="HisKA"/>
    <property type="match status" value="1"/>
</dbReference>
<dbReference type="Pfam" id="PF00512">
    <property type="entry name" value="HisKA"/>
    <property type="match status" value="1"/>
</dbReference>
<dbReference type="PANTHER" id="PTHR43711:SF1">
    <property type="entry name" value="HISTIDINE KINASE 1"/>
    <property type="match status" value="1"/>
</dbReference>
<evidence type="ECO:0000256" key="2">
    <source>
        <dbReference type="ARBA" id="ARBA00012438"/>
    </source>
</evidence>
<dbReference type="Gene3D" id="3.30.565.10">
    <property type="entry name" value="Histidine kinase-like ATPase, C-terminal domain"/>
    <property type="match status" value="1"/>
</dbReference>
<dbReference type="Pfam" id="PF00072">
    <property type="entry name" value="Response_reg"/>
    <property type="match status" value="1"/>
</dbReference>
<dbReference type="PROSITE" id="PS50109">
    <property type="entry name" value="HIS_KIN"/>
    <property type="match status" value="1"/>
</dbReference>
<dbReference type="InterPro" id="IPR005467">
    <property type="entry name" value="His_kinase_dom"/>
</dbReference>
<feature type="region of interest" description="Disordered" evidence="8">
    <location>
        <begin position="661"/>
        <end position="681"/>
    </location>
</feature>
<feature type="domain" description="PAS" evidence="11">
    <location>
        <begin position="137"/>
        <end position="207"/>
    </location>
</feature>
<dbReference type="PROSITE" id="PS50110">
    <property type="entry name" value="RESPONSE_REGULATORY"/>
    <property type="match status" value="1"/>
</dbReference>
<gene>
    <name evidence="12" type="ORF">M0R89_17865</name>
</gene>
<dbReference type="Gene3D" id="3.30.450.20">
    <property type="entry name" value="PAS domain"/>
    <property type="match status" value="2"/>
</dbReference>
<dbReference type="Pfam" id="PF00989">
    <property type="entry name" value="PAS"/>
    <property type="match status" value="1"/>
</dbReference>
<dbReference type="Pfam" id="PF08448">
    <property type="entry name" value="PAS_4"/>
    <property type="match status" value="1"/>
</dbReference>
<dbReference type="SUPFAM" id="SSF55781">
    <property type="entry name" value="GAF domain-like"/>
    <property type="match status" value="1"/>
</dbReference>
<evidence type="ECO:0000259" key="10">
    <source>
        <dbReference type="PROSITE" id="PS50110"/>
    </source>
</evidence>
<dbReference type="CDD" id="cd00130">
    <property type="entry name" value="PAS"/>
    <property type="match status" value="1"/>
</dbReference>
<dbReference type="PANTHER" id="PTHR43711">
    <property type="entry name" value="TWO-COMPONENT HISTIDINE KINASE"/>
    <property type="match status" value="1"/>
</dbReference>
<dbReference type="AlphaFoldDB" id="A0A8U0HTL2"/>
<feature type="domain" description="Histidine kinase" evidence="9">
    <location>
        <begin position="551"/>
        <end position="765"/>
    </location>
</feature>
<evidence type="ECO:0000256" key="5">
    <source>
        <dbReference type="ARBA" id="ARBA00022777"/>
    </source>
</evidence>
<dbReference type="InterPro" id="IPR050736">
    <property type="entry name" value="Sensor_HK_Regulatory"/>
</dbReference>
<dbReference type="GO" id="GO:0000155">
    <property type="term" value="F:phosphorelay sensor kinase activity"/>
    <property type="evidence" value="ECO:0007669"/>
    <property type="project" value="InterPro"/>
</dbReference>
<dbReference type="Gene3D" id="3.30.450.40">
    <property type="match status" value="1"/>
</dbReference>
<feature type="domain" description="PAS" evidence="11">
    <location>
        <begin position="414"/>
        <end position="487"/>
    </location>
</feature>
<dbReference type="SUPFAM" id="SSF52172">
    <property type="entry name" value="CheY-like"/>
    <property type="match status" value="1"/>
</dbReference>
<dbReference type="InterPro" id="IPR004358">
    <property type="entry name" value="Sig_transdc_His_kin-like_C"/>
</dbReference>
<organism evidence="12 13">
    <name type="scientific">Halorussus limi</name>
    <dbReference type="NCBI Taxonomy" id="2938695"/>
    <lineage>
        <taxon>Archaea</taxon>
        <taxon>Methanobacteriati</taxon>
        <taxon>Methanobacteriota</taxon>
        <taxon>Stenosarchaea group</taxon>
        <taxon>Halobacteria</taxon>
        <taxon>Halobacteriales</taxon>
        <taxon>Haladaptataceae</taxon>
        <taxon>Halorussus</taxon>
    </lineage>
</organism>
<dbReference type="InterPro" id="IPR003594">
    <property type="entry name" value="HATPase_dom"/>
</dbReference>
<dbReference type="InterPro" id="IPR000014">
    <property type="entry name" value="PAS"/>
</dbReference>
<dbReference type="InterPro" id="IPR011006">
    <property type="entry name" value="CheY-like_superfamily"/>
</dbReference>
<dbReference type="InterPro" id="IPR035965">
    <property type="entry name" value="PAS-like_dom_sf"/>
</dbReference>
<dbReference type="Gene3D" id="1.10.287.130">
    <property type="match status" value="1"/>
</dbReference>
<dbReference type="SMART" id="SM00387">
    <property type="entry name" value="HATPase_c"/>
    <property type="match status" value="1"/>
</dbReference>
<dbReference type="InterPro" id="IPR036890">
    <property type="entry name" value="HATPase_C_sf"/>
</dbReference>
<dbReference type="SUPFAM" id="SSF47384">
    <property type="entry name" value="Homodimeric domain of signal transducing histidine kinase"/>
    <property type="match status" value="1"/>
</dbReference>
<dbReference type="SMART" id="SM00091">
    <property type="entry name" value="PAS"/>
    <property type="match status" value="2"/>
</dbReference>
<evidence type="ECO:0000256" key="4">
    <source>
        <dbReference type="ARBA" id="ARBA00022679"/>
    </source>
</evidence>
<dbReference type="RefSeq" id="WP_248650431.1">
    <property type="nucleotide sequence ID" value="NZ_CP096659.1"/>
</dbReference>